<proteinExistence type="predicted"/>
<evidence type="ECO:0000313" key="1">
    <source>
        <dbReference type="EMBL" id="MBI4595265.1"/>
    </source>
</evidence>
<name>A0A933GMH1_UNCTE</name>
<protein>
    <submittedName>
        <fullName evidence="1">Uncharacterized protein</fullName>
    </submittedName>
</protein>
<evidence type="ECO:0000313" key="2">
    <source>
        <dbReference type="Proteomes" id="UP000772181"/>
    </source>
</evidence>
<reference evidence="1" key="1">
    <citation type="submission" date="2020-07" db="EMBL/GenBank/DDBJ databases">
        <title>Huge and variable diversity of episymbiotic CPR bacteria and DPANN archaea in groundwater ecosystems.</title>
        <authorList>
            <person name="He C.Y."/>
            <person name="Keren R."/>
            <person name="Whittaker M."/>
            <person name="Farag I.F."/>
            <person name="Doudna J."/>
            <person name="Cate J.H.D."/>
            <person name="Banfield J.F."/>
        </authorList>
    </citation>
    <scope>NUCLEOTIDE SEQUENCE</scope>
    <source>
        <strain evidence="1">NC_groundwater_1482_Ag_S-0.65um_47_24</strain>
    </source>
</reference>
<sequence length="105" mass="12096">MNKQVAKGVRIKKFVCLHKEFDPDEADLTRTRKLKRIALAGKLKGLLEAIYNNEKKCFVEASVTYQDGREGRHKDGFECLFHKLMTNARGLEQILATENTELTER</sequence>
<comment type="caution">
    <text evidence="1">The sequence shown here is derived from an EMBL/GenBank/DDBJ whole genome shotgun (WGS) entry which is preliminary data.</text>
</comment>
<dbReference type="AlphaFoldDB" id="A0A933GMH1"/>
<dbReference type="Proteomes" id="UP000772181">
    <property type="component" value="Unassembled WGS sequence"/>
</dbReference>
<dbReference type="EMBL" id="JACQWF010000124">
    <property type="protein sequence ID" value="MBI4595265.1"/>
    <property type="molecule type" value="Genomic_DNA"/>
</dbReference>
<accession>A0A933GMH1</accession>
<gene>
    <name evidence="1" type="ORF">HY730_02685</name>
</gene>
<organism evidence="1 2">
    <name type="scientific">Tectimicrobiota bacterium</name>
    <dbReference type="NCBI Taxonomy" id="2528274"/>
    <lineage>
        <taxon>Bacteria</taxon>
        <taxon>Pseudomonadati</taxon>
        <taxon>Nitrospinota/Tectimicrobiota group</taxon>
        <taxon>Candidatus Tectimicrobiota</taxon>
    </lineage>
</organism>